<protein>
    <submittedName>
        <fullName evidence="2">Uncharacterized protein</fullName>
    </submittedName>
</protein>
<evidence type="ECO:0000313" key="3">
    <source>
        <dbReference type="Proteomes" id="UP000501427"/>
    </source>
</evidence>
<organism evidence="2 3">
    <name type="scientific">Aeromonas media</name>
    <dbReference type="NCBI Taxonomy" id="651"/>
    <lineage>
        <taxon>Bacteria</taxon>
        <taxon>Pseudomonadati</taxon>
        <taxon>Pseudomonadota</taxon>
        <taxon>Gammaproteobacteria</taxon>
        <taxon>Aeromonadales</taxon>
        <taxon>Aeromonadaceae</taxon>
        <taxon>Aeromonas</taxon>
    </lineage>
</organism>
<dbReference type="Proteomes" id="UP000501427">
    <property type="component" value="Chromosome"/>
</dbReference>
<dbReference type="RefSeq" id="WP_171275384.1">
    <property type="nucleotide sequence ID" value="NZ_CAWPJG010000001.1"/>
</dbReference>
<reference evidence="2 3" key="1">
    <citation type="submission" date="2019-03" db="EMBL/GenBank/DDBJ databases">
        <title>Novel transposon Tn6433 accelerates the dissemination of tet(E) in Aeromonas from aerobic biofilm under oxytetracycline stress.</title>
        <authorList>
            <person name="Shi Y."/>
            <person name="Tian Z."/>
            <person name="Zhang Y."/>
            <person name="Zhang H."/>
            <person name="Yang M."/>
        </authorList>
    </citation>
    <scope>NUCLEOTIDE SEQUENCE [LARGE SCALE GENOMIC DNA]</scope>
    <source>
        <strain evidence="2 3">T0.1-19</strain>
    </source>
</reference>
<proteinExistence type="predicted"/>
<gene>
    <name evidence="2" type="ORF">E4184_02930</name>
</gene>
<name>A0A6M4Y5K8_AERME</name>
<sequence>MSDNLKFAGRRLGYLPLRDGHAIPLRGISPADIKEGAKSRVLHPDADPLKHRQTLNAIVDRLGFAGDFGTYQNKGWPEFQAFLKKHRCTKQVGTFPVDHGGCIDLYFSEHGGPTPRELADRIFFGPQEQRPRRVFLGYGVDWYAWDNGNGHQVPAAAIKSINALPEVAAQLGKDLFARRFDLMGQWGFLDNKLVDGPLSTIVDKRYWELKYGPEDRTAQHAKTFAAVRAFRAVFDAQPEGWVDVLPYNNRLTILRAHDGCWDLLWRDYREHEPPKPDNLADSYKLAIADLPSKLMSESDLRRAIHFRQEFWDEDEAHKAEQAFYDRGGSMMERQLTTSVDVRHTWLTEQGIWPSPERAKWAGPLPNGFHLVEIGGRKLAISDLIDLASFRQMLEETGFHERQGERREPWDRANEGASDDAPVGASWVDAQAYCAWRERQLGVSLRLLTQKELRAIRPAYSKHYESMAFGDFPWENWPPRPLVEACEQAIRQDVPSAVKWSEPRFLEPNPDVAEFPHPSGIDVSSSKAINGGVRKIWIKDFPPHAAWEEQIPWTEHQGLEFIDAWDAYEWCQEKGHISGRFWEGNIGSTSWGAYKNIKVSFRVVMDIEG</sequence>
<dbReference type="EMBL" id="CP038441">
    <property type="protein sequence ID" value="QJT20527.1"/>
    <property type="molecule type" value="Genomic_DNA"/>
</dbReference>
<evidence type="ECO:0000313" key="2">
    <source>
        <dbReference type="EMBL" id="QJT20527.1"/>
    </source>
</evidence>
<dbReference type="AlphaFoldDB" id="A0A6M4Y5K8"/>
<evidence type="ECO:0000256" key="1">
    <source>
        <dbReference type="SAM" id="MobiDB-lite"/>
    </source>
</evidence>
<feature type="region of interest" description="Disordered" evidence="1">
    <location>
        <begin position="399"/>
        <end position="420"/>
    </location>
</feature>
<feature type="compositionally biased region" description="Basic and acidic residues" evidence="1">
    <location>
        <begin position="399"/>
        <end position="413"/>
    </location>
</feature>
<accession>A0A6M4Y5K8</accession>